<proteinExistence type="predicted"/>
<organism evidence="1 2">
    <name type="scientific">Pristionchus mayeri</name>
    <dbReference type="NCBI Taxonomy" id="1317129"/>
    <lineage>
        <taxon>Eukaryota</taxon>
        <taxon>Metazoa</taxon>
        <taxon>Ecdysozoa</taxon>
        <taxon>Nematoda</taxon>
        <taxon>Chromadorea</taxon>
        <taxon>Rhabditida</taxon>
        <taxon>Rhabditina</taxon>
        <taxon>Diplogasteromorpha</taxon>
        <taxon>Diplogasteroidea</taxon>
        <taxon>Neodiplogasteridae</taxon>
        <taxon>Pristionchus</taxon>
    </lineage>
</organism>
<accession>A0AAN4ZEL0</accession>
<protein>
    <submittedName>
        <fullName evidence="1">Uncharacterized protein</fullName>
    </submittedName>
</protein>
<name>A0AAN4ZEL0_9BILA</name>
<gene>
    <name evidence="1" type="ORF">PMAYCL1PPCAC_09541</name>
</gene>
<evidence type="ECO:0000313" key="2">
    <source>
        <dbReference type="Proteomes" id="UP001328107"/>
    </source>
</evidence>
<comment type="caution">
    <text evidence="1">The sequence shown here is derived from an EMBL/GenBank/DDBJ whole genome shotgun (WGS) entry which is preliminary data.</text>
</comment>
<keyword evidence="2" id="KW-1185">Reference proteome</keyword>
<feature type="non-terminal residue" evidence="1">
    <location>
        <position position="191"/>
    </location>
</feature>
<reference evidence="2" key="1">
    <citation type="submission" date="2022-10" db="EMBL/GenBank/DDBJ databases">
        <title>Genome assembly of Pristionchus species.</title>
        <authorList>
            <person name="Yoshida K."/>
            <person name="Sommer R.J."/>
        </authorList>
    </citation>
    <scope>NUCLEOTIDE SEQUENCE [LARGE SCALE GENOMIC DNA]</scope>
    <source>
        <strain evidence="2">RS5460</strain>
    </source>
</reference>
<dbReference type="EMBL" id="BTRK01000002">
    <property type="protein sequence ID" value="GMR39346.1"/>
    <property type="molecule type" value="Genomic_DNA"/>
</dbReference>
<evidence type="ECO:0000313" key="1">
    <source>
        <dbReference type="EMBL" id="GMR39346.1"/>
    </source>
</evidence>
<sequence length="191" mass="21705">QRMCLFEPTSAFLIDAPNRTRGVCKPGELCVVESIKTKYVFNGVYGDPTTRKSDVMGLLPADEWRRTPFLHRRSWECCNSNSYLTTILPSLLLGCRVRDFEQNCVVVEQLRPLTLSMPPQKGLEEVPRYLHEGTYELGGSNPMLKIELKSTTGEIFDVLSKRIHVKKGEKQWTVVCYQEPLPSKVVIGSQL</sequence>
<feature type="non-terminal residue" evidence="1">
    <location>
        <position position="1"/>
    </location>
</feature>
<dbReference type="AlphaFoldDB" id="A0AAN4ZEL0"/>
<dbReference type="Proteomes" id="UP001328107">
    <property type="component" value="Unassembled WGS sequence"/>
</dbReference>